<organism evidence="1">
    <name type="scientific">uncultured Caudovirales phage</name>
    <dbReference type="NCBI Taxonomy" id="2100421"/>
    <lineage>
        <taxon>Viruses</taxon>
        <taxon>Duplodnaviria</taxon>
        <taxon>Heunggongvirae</taxon>
        <taxon>Uroviricota</taxon>
        <taxon>Caudoviricetes</taxon>
        <taxon>Peduoviridae</taxon>
        <taxon>Maltschvirus</taxon>
        <taxon>Maltschvirus maltsch</taxon>
    </lineage>
</organism>
<name>A0A6J5MES3_9CAUD</name>
<proteinExistence type="predicted"/>
<dbReference type="EMBL" id="LR796458">
    <property type="protein sequence ID" value="CAB4145505.1"/>
    <property type="molecule type" value="Genomic_DNA"/>
</dbReference>
<dbReference type="EMBL" id="LR797160">
    <property type="protein sequence ID" value="CAB4191002.1"/>
    <property type="molecule type" value="Genomic_DNA"/>
</dbReference>
<reference evidence="1" key="1">
    <citation type="submission" date="2020-04" db="EMBL/GenBank/DDBJ databases">
        <authorList>
            <person name="Chiriac C."/>
            <person name="Salcher M."/>
            <person name="Ghai R."/>
            <person name="Kavagutti S V."/>
        </authorList>
    </citation>
    <scope>NUCLEOTIDE SEQUENCE</scope>
</reference>
<protein>
    <submittedName>
        <fullName evidence="1">Uncharacterized protein</fullName>
    </submittedName>
</protein>
<evidence type="ECO:0000313" key="1">
    <source>
        <dbReference type="EMBL" id="CAB4145505.1"/>
    </source>
</evidence>
<evidence type="ECO:0000313" key="2">
    <source>
        <dbReference type="EMBL" id="CAB4191002.1"/>
    </source>
</evidence>
<accession>A0A6J5MES3</accession>
<gene>
    <name evidence="2" type="ORF">UFOVP1218_7</name>
    <name evidence="1" type="ORF">UFOVP489_16</name>
</gene>
<sequence>MTLFNPIWKVTIGGVEYTTAILANLTIQSGRVNIYEQANAGYINLEIINLDQSNVPIQINDSLTVQLKDSTSTFVPIFGGSVVDVAISIAELGSVGFSQKIKIIALGALARLPKALTNGVLPKEGDGDQIYTILKEVLFDSWQEVPQALTWATYAPTTTWANAQNSGLGDIDRPGNYELAARSSERTDVYSLVSALATSGLGYIFENAYGQIGYADSTHRSQYLAANGYVELSANDALGSGLTIQQRAGDVRNTITLKYDATSSSEKSASDITSIGLYGELAQIITTTLHNAADAQDQADFYLSLRAYPQYNFNSITYELTNPEIDDSDRDNLINVFMGMPLSISNLPLNMSSGTYLGFVEGWTFSARYNQISVTLNLSPISFSLQAMRWNDVPVTEHWNTINPTLDWANATIVA</sequence>